<accession>A0A8E2AP18</accession>
<dbReference type="PANTHER" id="PTHR46018">
    <property type="entry name" value="ZINC PHOSPHODIESTERASE ELAC PROTEIN 1"/>
    <property type="match status" value="1"/>
</dbReference>
<feature type="region of interest" description="Disordered" evidence="1">
    <location>
        <begin position="101"/>
        <end position="127"/>
    </location>
</feature>
<dbReference type="PANTHER" id="PTHR46018:SF2">
    <property type="entry name" value="ZINC PHOSPHODIESTERASE ELAC PROTEIN 1"/>
    <property type="match status" value="1"/>
</dbReference>
<name>A0A8E2AP18_9APHY</name>
<keyword evidence="3" id="KW-1185">Reference proteome</keyword>
<evidence type="ECO:0000313" key="3">
    <source>
        <dbReference type="Proteomes" id="UP000250043"/>
    </source>
</evidence>
<sequence>RMGHDIVVTFLGTTSGGGPTETRNCSSLVVDALGDGSLWMVDCAEGTVRQFALQPWHDARRLKMNRVDKIFITHMHGKSPSDHIMGLTTLLRGSLGIPKPSIPPRQTHARNAGFSTPPRDPGLSEPPKIEIFGPRGLRSLLRHLMAATCTHTTSRYAVHELLQPDEAPSASAEEGLYECEAEGRDIYADANGFWPEIATGEVGGASRLGNGSKGWVTVDAGPIEHRDPCFGYIFREIPRPPSYANGNTPGPIPRKLVILGDTYDPSAMLPLIHPPSPYVPVSLLIHEATDAYIPPSVDPEGRTGRNRTAASVEVNTLGRGHSTPAMAGAFAHAIGAERLVLNHIGARFPAPANPARHPAERFRQACMNEIERQATAAWKPPTNMRAKAAYDFMHVVIP</sequence>
<reference evidence="2 3" key="1">
    <citation type="submission" date="2016-07" db="EMBL/GenBank/DDBJ databases">
        <title>Draft genome of the white-rot fungus Obba rivulosa 3A-2.</title>
        <authorList>
            <consortium name="DOE Joint Genome Institute"/>
            <person name="Miettinen O."/>
            <person name="Riley R."/>
            <person name="Acob R."/>
            <person name="Barry K."/>
            <person name="Cullen D."/>
            <person name="De Vries R."/>
            <person name="Hainaut M."/>
            <person name="Hatakka A."/>
            <person name="Henrissat B."/>
            <person name="Hilden K."/>
            <person name="Kuo R."/>
            <person name="Labutti K."/>
            <person name="Lipzen A."/>
            <person name="Makela M.R."/>
            <person name="Sandor L."/>
            <person name="Spatafora J.W."/>
            <person name="Grigoriev I.V."/>
            <person name="Hibbett D.S."/>
        </authorList>
    </citation>
    <scope>NUCLEOTIDE SEQUENCE [LARGE SCALE GENOMIC DNA]</scope>
    <source>
        <strain evidence="2 3">3A-2</strain>
    </source>
</reference>
<feature type="non-terminal residue" evidence="2">
    <location>
        <position position="1"/>
    </location>
</feature>
<dbReference type="Proteomes" id="UP000250043">
    <property type="component" value="Unassembled WGS sequence"/>
</dbReference>
<dbReference type="SUPFAM" id="SSF56281">
    <property type="entry name" value="Metallo-hydrolase/oxidoreductase"/>
    <property type="match status" value="1"/>
</dbReference>
<dbReference type="GO" id="GO:0042781">
    <property type="term" value="F:3'-tRNA processing endoribonuclease activity"/>
    <property type="evidence" value="ECO:0007669"/>
    <property type="project" value="TreeGrafter"/>
</dbReference>
<evidence type="ECO:0000313" key="2">
    <source>
        <dbReference type="EMBL" id="OCH86794.1"/>
    </source>
</evidence>
<evidence type="ECO:0000256" key="1">
    <source>
        <dbReference type="SAM" id="MobiDB-lite"/>
    </source>
</evidence>
<dbReference type="OrthoDB" id="527344at2759"/>
<gene>
    <name evidence="2" type="ORF">OBBRIDRAFT_717417</name>
</gene>
<dbReference type="Gene3D" id="3.60.15.10">
    <property type="entry name" value="Ribonuclease Z/Hydroxyacylglutathione hydrolase-like"/>
    <property type="match status" value="1"/>
</dbReference>
<dbReference type="EMBL" id="KV722512">
    <property type="protein sequence ID" value="OCH86794.1"/>
    <property type="molecule type" value="Genomic_DNA"/>
</dbReference>
<proteinExistence type="predicted"/>
<organism evidence="2 3">
    <name type="scientific">Obba rivulosa</name>
    <dbReference type="NCBI Taxonomy" id="1052685"/>
    <lineage>
        <taxon>Eukaryota</taxon>
        <taxon>Fungi</taxon>
        <taxon>Dikarya</taxon>
        <taxon>Basidiomycota</taxon>
        <taxon>Agaricomycotina</taxon>
        <taxon>Agaricomycetes</taxon>
        <taxon>Polyporales</taxon>
        <taxon>Gelatoporiaceae</taxon>
        <taxon>Obba</taxon>
    </lineage>
</organism>
<feature type="non-terminal residue" evidence="2">
    <location>
        <position position="398"/>
    </location>
</feature>
<protein>
    <recommendedName>
        <fullName evidence="4">Metallo-beta-lactamase domain-containing protein</fullName>
    </recommendedName>
</protein>
<dbReference type="InterPro" id="IPR036866">
    <property type="entry name" value="RibonucZ/Hydroxyglut_hydro"/>
</dbReference>
<evidence type="ECO:0008006" key="4">
    <source>
        <dbReference type="Google" id="ProtNLM"/>
    </source>
</evidence>
<dbReference type="GO" id="GO:0005634">
    <property type="term" value="C:nucleus"/>
    <property type="evidence" value="ECO:0007669"/>
    <property type="project" value="TreeGrafter"/>
</dbReference>
<dbReference type="AlphaFoldDB" id="A0A8E2AP18"/>